<accession>A0A8H7QB47</accession>
<name>A0A8H7QB47_9FUNG</name>
<dbReference type="OrthoDB" id="2426255at2759"/>
<comment type="caution">
    <text evidence="2">The sequence shown here is derived from an EMBL/GenBank/DDBJ whole genome shotgun (WGS) entry which is preliminary data.</text>
</comment>
<keyword evidence="3" id="KW-1185">Reference proteome</keyword>
<sequence length="375" mass="42271">MSISTLDSQAPSRLKKSKANVSSKLSSSIQRLSRNTACSIARMKGNKAGEDEIKENRKSVKHRRSISTRKHPKAESSSVLGQHYQPPDLVGDFVNQTDFQEQSIETSAESRRSACMACNRHISRKSSTCSQAENLQLLPSTPSSPIPTYHGPPKANAEEDESTLGWDSQFTTLTNILIRHSETLEQVSLDLLKSENRVRALLESEHELEDKYAVQEEVYEQELLEYNTTLKKQQVLLNSLDEFIRDIRAKQEPADDALTPPPKATQSNIAARLRWQIYQMIGGSAGTGQVIQDASCIVVTGTGVLIDQEAPTYHDFALYLNPATMETKYQRRLECNWVPDTEIGQCQYVTGAQTAHPQLCHVKFGWYQRRHHCRR</sequence>
<dbReference type="AlphaFoldDB" id="A0A8H7QB47"/>
<reference evidence="2" key="1">
    <citation type="submission" date="2020-12" db="EMBL/GenBank/DDBJ databases">
        <title>Metabolic potential, ecology and presence of endohyphal bacteria is reflected in genomic diversity of Mucoromycotina.</title>
        <authorList>
            <person name="Muszewska A."/>
            <person name="Okrasinska A."/>
            <person name="Steczkiewicz K."/>
            <person name="Drgas O."/>
            <person name="Orlowska M."/>
            <person name="Perlinska-Lenart U."/>
            <person name="Aleksandrzak-Piekarczyk T."/>
            <person name="Szatraj K."/>
            <person name="Zielenkiewicz U."/>
            <person name="Pilsyk S."/>
            <person name="Malc E."/>
            <person name="Mieczkowski P."/>
            <person name="Kruszewska J.S."/>
            <person name="Biernat P."/>
            <person name="Pawlowska J."/>
        </authorList>
    </citation>
    <scope>NUCLEOTIDE SEQUENCE</scope>
    <source>
        <strain evidence="2">WA0000051536</strain>
    </source>
</reference>
<proteinExistence type="predicted"/>
<gene>
    <name evidence="2" type="ORF">INT44_001350</name>
</gene>
<evidence type="ECO:0000256" key="1">
    <source>
        <dbReference type="SAM" id="MobiDB-lite"/>
    </source>
</evidence>
<feature type="compositionally biased region" description="Basic residues" evidence="1">
    <location>
        <begin position="59"/>
        <end position="72"/>
    </location>
</feature>
<organism evidence="2 3">
    <name type="scientific">Umbelopsis vinacea</name>
    <dbReference type="NCBI Taxonomy" id="44442"/>
    <lineage>
        <taxon>Eukaryota</taxon>
        <taxon>Fungi</taxon>
        <taxon>Fungi incertae sedis</taxon>
        <taxon>Mucoromycota</taxon>
        <taxon>Mucoromycotina</taxon>
        <taxon>Umbelopsidomycetes</taxon>
        <taxon>Umbelopsidales</taxon>
        <taxon>Umbelopsidaceae</taxon>
        <taxon>Umbelopsis</taxon>
    </lineage>
</organism>
<dbReference type="EMBL" id="JAEPRA010000002">
    <property type="protein sequence ID" value="KAG2188595.1"/>
    <property type="molecule type" value="Genomic_DNA"/>
</dbReference>
<evidence type="ECO:0000313" key="3">
    <source>
        <dbReference type="Proteomes" id="UP000612746"/>
    </source>
</evidence>
<dbReference type="Proteomes" id="UP000612746">
    <property type="component" value="Unassembled WGS sequence"/>
</dbReference>
<feature type="region of interest" description="Disordered" evidence="1">
    <location>
        <begin position="1"/>
        <end position="92"/>
    </location>
</feature>
<feature type="compositionally biased region" description="Low complexity" evidence="1">
    <location>
        <begin position="19"/>
        <end position="34"/>
    </location>
</feature>
<feature type="compositionally biased region" description="Polar residues" evidence="1">
    <location>
        <begin position="1"/>
        <end position="11"/>
    </location>
</feature>
<evidence type="ECO:0000313" key="2">
    <source>
        <dbReference type="EMBL" id="KAG2188595.1"/>
    </source>
</evidence>
<protein>
    <submittedName>
        <fullName evidence="2">Uncharacterized protein</fullName>
    </submittedName>
</protein>
<feature type="region of interest" description="Disordered" evidence="1">
    <location>
        <begin position="137"/>
        <end position="163"/>
    </location>
</feature>
<feature type="compositionally biased region" description="Basic and acidic residues" evidence="1">
    <location>
        <begin position="47"/>
        <end position="58"/>
    </location>
</feature>